<evidence type="ECO:0000313" key="2">
    <source>
        <dbReference type="Proteomes" id="UP000054485"/>
    </source>
</evidence>
<accession>A0A0C9ZLD5</accession>
<dbReference type="InParanoid" id="A0A0C9ZLD5"/>
<dbReference type="AlphaFoldDB" id="A0A0C9ZLD5"/>
<reference evidence="1 2" key="1">
    <citation type="submission" date="2014-04" db="EMBL/GenBank/DDBJ databases">
        <authorList>
            <consortium name="DOE Joint Genome Institute"/>
            <person name="Kuo A."/>
            <person name="Ruytinx J."/>
            <person name="Rineau F."/>
            <person name="Colpaert J."/>
            <person name="Kohler A."/>
            <person name="Nagy L.G."/>
            <person name="Floudas D."/>
            <person name="Copeland A."/>
            <person name="Barry K.W."/>
            <person name="Cichocki N."/>
            <person name="Veneault-Fourrey C."/>
            <person name="LaButti K."/>
            <person name="Lindquist E.A."/>
            <person name="Lipzen A."/>
            <person name="Lundell T."/>
            <person name="Morin E."/>
            <person name="Murat C."/>
            <person name="Sun H."/>
            <person name="Tunlid A."/>
            <person name="Henrissat B."/>
            <person name="Grigoriev I.V."/>
            <person name="Hibbett D.S."/>
            <person name="Martin F."/>
            <person name="Nordberg H.P."/>
            <person name="Cantor M.N."/>
            <person name="Hua S.X."/>
        </authorList>
    </citation>
    <scope>NUCLEOTIDE SEQUENCE [LARGE SCALE GENOMIC DNA]</scope>
    <source>
        <strain evidence="1 2">UH-Slu-Lm8-n1</strain>
    </source>
</reference>
<dbReference type="HOGENOM" id="CLU_3088857_0_0_1"/>
<gene>
    <name evidence="1" type="ORF">CY34DRAFT_399048</name>
</gene>
<keyword evidence="2" id="KW-1185">Reference proteome</keyword>
<organism evidence="1 2">
    <name type="scientific">Suillus luteus UH-Slu-Lm8-n1</name>
    <dbReference type="NCBI Taxonomy" id="930992"/>
    <lineage>
        <taxon>Eukaryota</taxon>
        <taxon>Fungi</taxon>
        <taxon>Dikarya</taxon>
        <taxon>Basidiomycota</taxon>
        <taxon>Agaricomycotina</taxon>
        <taxon>Agaricomycetes</taxon>
        <taxon>Agaricomycetidae</taxon>
        <taxon>Boletales</taxon>
        <taxon>Suillineae</taxon>
        <taxon>Suillaceae</taxon>
        <taxon>Suillus</taxon>
    </lineage>
</organism>
<protein>
    <submittedName>
        <fullName evidence="1">Uncharacterized protein</fullName>
    </submittedName>
</protein>
<evidence type="ECO:0000313" key="1">
    <source>
        <dbReference type="EMBL" id="KIK38310.1"/>
    </source>
</evidence>
<dbReference type="EMBL" id="KN835400">
    <property type="protein sequence ID" value="KIK38310.1"/>
    <property type="molecule type" value="Genomic_DNA"/>
</dbReference>
<reference evidence="2" key="2">
    <citation type="submission" date="2015-01" db="EMBL/GenBank/DDBJ databases">
        <title>Evolutionary Origins and Diversification of the Mycorrhizal Mutualists.</title>
        <authorList>
            <consortium name="DOE Joint Genome Institute"/>
            <consortium name="Mycorrhizal Genomics Consortium"/>
            <person name="Kohler A."/>
            <person name="Kuo A."/>
            <person name="Nagy L.G."/>
            <person name="Floudas D."/>
            <person name="Copeland A."/>
            <person name="Barry K.W."/>
            <person name="Cichocki N."/>
            <person name="Veneault-Fourrey C."/>
            <person name="LaButti K."/>
            <person name="Lindquist E.A."/>
            <person name="Lipzen A."/>
            <person name="Lundell T."/>
            <person name="Morin E."/>
            <person name="Murat C."/>
            <person name="Riley R."/>
            <person name="Ohm R."/>
            <person name="Sun H."/>
            <person name="Tunlid A."/>
            <person name="Henrissat B."/>
            <person name="Grigoriev I.V."/>
            <person name="Hibbett D.S."/>
            <person name="Martin F."/>
        </authorList>
    </citation>
    <scope>NUCLEOTIDE SEQUENCE [LARGE SCALE GENOMIC DNA]</scope>
    <source>
        <strain evidence="2">UH-Slu-Lm8-n1</strain>
    </source>
</reference>
<dbReference type="OrthoDB" id="3244603at2759"/>
<proteinExistence type="predicted"/>
<dbReference type="Proteomes" id="UP000054485">
    <property type="component" value="Unassembled WGS sequence"/>
</dbReference>
<sequence>MIHNRVSHLHLSLLHAFECPSRSFVFFRPYLRGRRFVVFIVDGCWEELYRRC</sequence>
<name>A0A0C9ZLD5_9AGAM</name>